<dbReference type="InterPro" id="IPR046938">
    <property type="entry name" value="DNA_clamp_sf"/>
</dbReference>
<name>A0A1R2BIL7_9CILI</name>
<keyword evidence="2" id="KW-1185">Reference proteome</keyword>
<dbReference type="Proteomes" id="UP000187209">
    <property type="component" value="Unassembled WGS sequence"/>
</dbReference>
<sequence>MSFVYLKLSKIENFLNVVNSLKAIQSTKIQFLIKKQELVILAQSAVKTSSSEAHIPNLEFDIYRTPKDTYIILDFSTLKTVLKSITKSVINTNIVMEYPCKDKKFLILCENESCASQFYLDTYDYEPNTIITPSNKLLASIVFKDMKIIKQAMEIACHGRQENEVFLRLSKEVSELNFFREDIITDVKMRVTVPIAEKVIVSISQDCEKIYSAKVLKGIANFPKCKEIRLKMHEDGVLEIDISVIDEVFARHFINPYDNV</sequence>
<gene>
    <name evidence="1" type="ORF">SteCoe_24162</name>
</gene>
<organism evidence="1 2">
    <name type="scientific">Stentor coeruleus</name>
    <dbReference type="NCBI Taxonomy" id="5963"/>
    <lineage>
        <taxon>Eukaryota</taxon>
        <taxon>Sar</taxon>
        <taxon>Alveolata</taxon>
        <taxon>Ciliophora</taxon>
        <taxon>Postciliodesmatophora</taxon>
        <taxon>Heterotrichea</taxon>
        <taxon>Heterotrichida</taxon>
        <taxon>Stentoridae</taxon>
        <taxon>Stentor</taxon>
    </lineage>
</organism>
<evidence type="ECO:0008006" key="3">
    <source>
        <dbReference type="Google" id="ProtNLM"/>
    </source>
</evidence>
<dbReference type="Gene3D" id="3.70.10.10">
    <property type="match status" value="1"/>
</dbReference>
<evidence type="ECO:0000313" key="2">
    <source>
        <dbReference type="Proteomes" id="UP000187209"/>
    </source>
</evidence>
<reference evidence="1 2" key="1">
    <citation type="submission" date="2016-11" db="EMBL/GenBank/DDBJ databases">
        <title>The macronuclear genome of Stentor coeruleus: a giant cell with tiny introns.</title>
        <authorList>
            <person name="Slabodnick M."/>
            <person name="Ruby J.G."/>
            <person name="Reiff S.B."/>
            <person name="Swart E.C."/>
            <person name="Gosai S."/>
            <person name="Prabakaran S."/>
            <person name="Witkowska E."/>
            <person name="Larue G.E."/>
            <person name="Fisher S."/>
            <person name="Freeman R.M."/>
            <person name="Gunawardena J."/>
            <person name="Chu W."/>
            <person name="Stover N.A."/>
            <person name="Gregory B.D."/>
            <person name="Nowacki M."/>
            <person name="Derisi J."/>
            <person name="Roy S.W."/>
            <person name="Marshall W.F."/>
            <person name="Sood P."/>
        </authorList>
    </citation>
    <scope>NUCLEOTIDE SEQUENCE [LARGE SCALE GENOMIC DNA]</scope>
    <source>
        <strain evidence="1">WM001</strain>
    </source>
</reference>
<evidence type="ECO:0000313" key="1">
    <source>
        <dbReference type="EMBL" id="OMJ76455.1"/>
    </source>
</evidence>
<accession>A0A1R2BIL7</accession>
<dbReference type="SUPFAM" id="SSF55979">
    <property type="entry name" value="DNA clamp"/>
    <property type="match status" value="1"/>
</dbReference>
<protein>
    <recommendedName>
        <fullName evidence="3">Checkpoint protein</fullName>
    </recommendedName>
</protein>
<dbReference type="OrthoDB" id="319171at2759"/>
<dbReference type="EMBL" id="MPUH01000630">
    <property type="protein sequence ID" value="OMJ76455.1"/>
    <property type="molecule type" value="Genomic_DNA"/>
</dbReference>
<comment type="caution">
    <text evidence="1">The sequence shown here is derived from an EMBL/GenBank/DDBJ whole genome shotgun (WGS) entry which is preliminary data.</text>
</comment>
<dbReference type="AlphaFoldDB" id="A0A1R2BIL7"/>
<proteinExistence type="predicted"/>